<dbReference type="PANTHER" id="PTHR45677">
    <property type="entry name" value="GLUTAMATE DECARBOXYLASE-RELATED"/>
    <property type="match status" value="1"/>
</dbReference>
<dbReference type="GO" id="GO:0030170">
    <property type="term" value="F:pyridoxal phosphate binding"/>
    <property type="evidence" value="ECO:0007669"/>
    <property type="project" value="InterPro"/>
</dbReference>
<dbReference type="AlphaFoldDB" id="A0AA37WPR1"/>
<evidence type="ECO:0000256" key="5">
    <source>
        <dbReference type="ARBA" id="ARBA00023239"/>
    </source>
</evidence>
<dbReference type="Gene3D" id="3.90.1150.10">
    <property type="entry name" value="Aspartate Aminotransferase, domain 1"/>
    <property type="match status" value="1"/>
</dbReference>
<dbReference type="GO" id="GO:0005737">
    <property type="term" value="C:cytoplasm"/>
    <property type="evidence" value="ECO:0007669"/>
    <property type="project" value="TreeGrafter"/>
</dbReference>
<evidence type="ECO:0000256" key="4">
    <source>
        <dbReference type="ARBA" id="ARBA00022898"/>
    </source>
</evidence>
<evidence type="ECO:0000313" key="8">
    <source>
        <dbReference type="EMBL" id="GLS26542.1"/>
    </source>
</evidence>
<evidence type="ECO:0000256" key="3">
    <source>
        <dbReference type="ARBA" id="ARBA00022793"/>
    </source>
</evidence>
<evidence type="ECO:0000256" key="1">
    <source>
        <dbReference type="ARBA" id="ARBA00001933"/>
    </source>
</evidence>
<dbReference type="Gene3D" id="3.40.640.10">
    <property type="entry name" value="Type I PLP-dependent aspartate aminotransferase-like (Major domain)"/>
    <property type="match status" value="1"/>
</dbReference>
<dbReference type="InterPro" id="IPR015424">
    <property type="entry name" value="PyrdxlP-dep_Trfase"/>
</dbReference>
<comment type="caution">
    <text evidence="8">The sequence shown here is derived from an EMBL/GenBank/DDBJ whole genome shotgun (WGS) entry which is preliminary data.</text>
</comment>
<dbReference type="GO" id="GO:0016831">
    <property type="term" value="F:carboxy-lyase activity"/>
    <property type="evidence" value="ECO:0007669"/>
    <property type="project" value="UniProtKB-KW"/>
</dbReference>
<keyword evidence="5 7" id="KW-0456">Lyase</keyword>
<name>A0AA37WPR1_9GAMM</name>
<dbReference type="Pfam" id="PF00282">
    <property type="entry name" value="Pyridoxal_deC"/>
    <property type="match status" value="1"/>
</dbReference>
<gene>
    <name evidence="8" type="ORF">GCM10007877_22580</name>
</gene>
<keyword evidence="4 6" id="KW-0663">Pyridoxal phosphate</keyword>
<evidence type="ECO:0000313" key="9">
    <source>
        <dbReference type="Proteomes" id="UP001156870"/>
    </source>
</evidence>
<dbReference type="PANTHER" id="PTHR45677:SF8">
    <property type="entry name" value="CYSTEINE SULFINIC ACID DECARBOXYLASE"/>
    <property type="match status" value="1"/>
</dbReference>
<feature type="modified residue" description="N6-(pyridoxal phosphate)lysine" evidence="6">
    <location>
        <position position="344"/>
    </location>
</feature>
<dbReference type="SUPFAM" id="SSF53383">
    <property type="entry name" value="PLP-dependent transferases"/>
    <property type="match status" value="1"/>
</dbReference>
<dbReference type="InterPro" id="IPR002129">
    <property type="entry name" value="PyrdxlP-dep_de-COase"/>
</dbReference>
<accession>A0AA37WPR1</accession>
<evidence type="ECO:0000256" key="6">
    <source>
        <dbReference type="PIRSR" id="PIRSR602129-50"/>
    </source>
</evidence>
<keyword evidence="3" id="KW-0210">Decarboxylase</keyword>
<comment type="similarity">
    <text evidence="2 7">Belongs to the group II decarboxylase family.</text>
</comment>
<proteinExistence type="inferred from homology"/>
<evidence type="ECO:0000256" key="2">
    <source>
        <dbReference type="ARBA" id="ARBA00009533"/>
    </source>
</evidence>
<reference evidence="8 9" key="1">
    <citation type="journal article" date="2014" name="Int. J. Syst. Evol. Microbiol.">
        <title>Complete genome sequence of Corynebacterium casei LMG S-19264T (=DSM 44701T), isolated from a smear-ripened cheese.</title>
        <authorList>
            <consortium name="US DOE Joint Genome Institute (JGI-PGF)"/>
            <person name="Walter F."/>
            <person name="Albersmeier A."/>
            <person name="Kalinowski J."/>
            <person name="Ruckert C."/>
        </authorList>
    </citation>
    <scope>NUCLEOTIDE SEQUENCE [LARGE SCALE GENOMIC DNA]</scope>
    <source>
        <strain evidence="8 9">NBRC 110095</strain>
    </source>
</reference>
<organism evidence="8 9">
    <name type="scientific">Marinibactrum halimedae</name>
    <dbReference type="NCBI Taxonomy" id="1444977"/>
    <lineage>
        <taxon>Bacteria</taxon>
        <taxon>Pseudomonadati</taxon>
        <taxon>Pseudomonadota</taxon>
        <taxon>Gammaproteobacteria</taxon>
        <taxon>Cellvibrionales</taxon>
        <taxon>Cellvibrionaceae</taxon>
        <taxon>Marinibactrum</taxon>
    </lineage>
</organism>
<dbReference type="GO" id="GO:0019752">
    <property type="term" value="P:carboxylic acid metabolic process"/>
    <property type="evidence" value="ECO:0007669"/>
    <property type="project" value="InterPro"/>
</dbReference>
<dbReference type="Gene3D" id="1.20.1650.10">
    <property type="entry name" value="PLP-dependent transferases"/>
    <property type="match status" value="1"/>
</dbReference>
<dbReference type="RefSeq" id="WP_232593184.1">
    <property type="nucleotide sequence ID" value="NZ_BSPD01000056.1"/>
</dbReference>
<dbReference type="InterPro" id="IPR015421">
    <property type="entry name" value="PyrdxlP-dep_Trfase_major"/>
</dbReference>
<dbReference type="InterPro" id="IPR015422">
    <property type="entry name" value="PyrdxlP-dep_Trfase_small"/>
</dbReference>
<comment type="cofactor">
    <cofactor evidence="1 6 7">
        <name>pyridoxal 5'-phosphate</name>
        <dbReference type="ChEBI" id="CHEBI:597326"/>
    </cofactor>
</comment>
<sequence length="551" mass="61242">MNMAARHTINKKSVTIDHSDLLAYESDKSVVQLGERFQDVLFSDKSLSIFNRMVMRGASIVTKHVANAQAPFSGIRPVELAKAFSDIDLNVPQDSLEHAMAELEQLYLKDAVYFHHPNYLAHLNPPITNVSIMAELIQAAMNTSVDTWDQSGGGTLIEQKIIDWTAERIGFDLAHADGIFTSGGTQSNLMAMLLARDQFCLNHLNGHSIRDQGLPKEFSRFRFFVSEMSHFSLQKASAILGMGYDAVVSIKTDAHYRMDVEALDAAVQACLNEGNIPIAVVATMGTTDFGSIDPIESMSRLCRQHGLWLHADAAYGCGLLVSEKHQSLIAAIHHADSVTLDYHKSFLQPVACGAFLVKDKAHLGCLTYHADYLNPLSQQVEGTPNLVSKSIQTTRRFDALKLWLSLRTLGAHTIGTAFDKAIQLARRVYQQYHRNPNIQCIHSPELSTLVFRYTPRSLSPLNEADLALLDEINITIRKRLARNAEAMIASTKVKGALYLKFTFLNPETTLESVSDVVERIIFIGDELWRNYLKVAQATLNSLSIPQESEAD</sequence>
<evidence type="ECO:0000256" key="7">
    <source>
        <dbReference type="RuleBase" id="RU000382"/>
    </source>
</evidence>
<keyword evidence="9" id="KW-1185">Reference proteome</keyword>
<dbReference type="Proteomes" id="UP001156870">
    <property type="component" value="Unassembled WGS sequence"/>
</dbReference>
<protein>
    <submittedName>
        <fullName evidence="8">Decarboxylase</fullName>
    </submittedName>
</protein>
<dbReference type="EMBL" id="BSPD01000056">
    <property type="protein sequence ID" value="GLS26542.1"/>
    <property type="molecule type" value="Genomic_DNA"/>
</dbReference>